<proteinExistence type="predicted"/>
<dbReference type="EMBL" id="JYDW01000064">
    <property type="protein sequence ID" value="KRZ58016.1"/>
    <property type="molecule type" value="Genomic_DNA"/>
</dbReference>
<dbReference type="AlphaFoldDB" id="A0A0V1LET9"/>
<accession>A0A0V1LET9</accession>
<name>A0A0V1LET9_9BILA</name>
<keyword evidence="2" id="KW-1185">Reference proteome</keyword>
<gene>
    <name evidence="1" type="ORF">T02_14362</name>
</gene>
<evidence type="ECO:0000313" key="2">
    <source>
        <dbReference type="Proteomes" id="UP000054721"/>
    </source>
</evidence>
<dbReference type="OrthoDB" id="5920373at2759"/>
<organism evidence="1 2">
    <name type="scientific">Trichinella nativa</name>
    <dbReference type="NCBI Taxonomy" id="6335"/>
    <lineage>
        <taxon>Eukaryota</taxon>
        <taxon>Metazoa</taxon>
        <taxon>Ecdysozoa</taxon>
        <taxon>Nematoda</taxon>
        <taxon>Enoplea</taxon>
        <taxon>Dorylaimia</taxon>
        <taxon>Trichinellida</taxon>
        <taxon>Trichinellidae</taxon>
        <taxon>Trichinella</taxon>
    </lineage>
</organism>
<evidence type="ECO:0000313" key="1">
    <source>
        <dbReference type="EMBL" id="KRZ58016.1"/>
    </source>
</evidence>
<sequence>MMHFLSIHLRAEPAPPKSRTFHQADKLLTPVPQSQSGNSSITELLCAGATGNDWSGQLKKVALAGVLGRSRTEAEKLCTGFCRNQSQLYVPAIKNTVPYKQAESRLRISKVHSTEISEDPVACKKLCISTLVSIGEASIVHIILSTRMKKDRCLYQVILEQVE</sequence>
<dbReference type="Proteomes" id="UP000054721">
    <property type="component" value="Unassembled WGS sequence"/>
</dbReference>
<reference evidence="1 2" key="1">
    <citation type="submission" date="2015-05" db="EMBL/GenBank/DDBJ databases">
        <title>Evolution of Trichinella species and genotypes.</title>
        <authorList>
            <person name="Korhonen P.K."/>
            <person name="Edoardo P."/>
            <person name="Giuseppe L.R."/>
            <person name="Gasser R.B."/>
        </authorList>
    </citation>
    <scope>NUCLEOTIDE SEQUENCE [LARGE SCALE GENOMIC DNA]</scope>
    <source>
        <strain evidence="1">ISS10</strain>
    </source>
</reference>
<comment type="caution">
    <text evidence="1">The sequence shown here is derived from an EMBL/GenBank/DDBJ whole genome shotgun (WGS) entry which is preliminary data.</text>
</comment>
<protein>
    <submittedName>
        <fullName evidence="1">Uncharacterized protein</fullName>
    </submittedName>
</protein>